<protein>
    <submittedName>
        <fullName evidence="1">Uncharacterized protein</fullName>
    </submittedName>
</protein>
<gene>
    <name evidence="1" type="ORF">HELRODRAFT_63553</name>
</gene>
<dbReference type="GeneID" id="20213522"/>
<dbReference type="HOGENOM" id="CLU_3070999_0_0_1"/>
<feature type="non-terminal residue" evidence="1">
    <location>
        <position position="1"/>
    </location>
</feature>
<organism evidence="1">
    <name type="scientific">Helobdella robusta</name>
    <name type="common">Californian leech</name>
    <dbReference type="NCBI Taxonomy" id="6412"/>
    <lineage>
        <taxon>Eukaryota</taxon>
        <taxon>Metazoa</taxon>
        <taxon>Spiralia</taxon>
        <taxon>Lophotrochozoa</taxon>
        <taxon>Annelida</taxon>
        <taxon>Clitellata</taxon>
        <taxon>Hirudinea</taxon>
        <taxon>Rhynchobdellida</taxon>
        <taxon>Glossiphoniidae</taxon>
        <taxon>Helobdella</taxon>
    </lineage>
</organism>
<evidence type="ECO:0000313" key="1">
    <source>
        <dbReference type="EMBL" id="ESO12165.1"/>
    </source>
</evidence>
<accession>V3VKT8</accession>
<dbReference type="EMBL" id="KB095811">
    <property type="protein sequence ID" value="ESO12165.1"/>
    <property type="molecule type" value="Genomic_DNA"/>
</dbReference>
<proteinExistence type="predicted"/>
<reference evidence="1" key="1">
    <citation type="journal article" date="2013" name="Nature">
        <title>Insights into bilaterian evolution from three spiralian genomes.</title>
        <authorList>
            <person name="Simakov O."/>
            <person name="Marletaz F."/>
            <person name="Cho S.J."/>
            <person name="Edsinger-Gonzales E."/>
            <person name="Havlak P."/>
            <person name="Hellsten U."/>
            <person name="Kuo D.H."/>
            <person name="Larsson T."/>
            <person name="Lv J."/>
            <person name="Arendt D."/>
            <person name="Savage R."/>
            <person name="Osoegawa K."/>
            <person name="de Jong P."/>
            <person name="Grimwood J."/>
            <person name="Chapman J.A."/>
            <person name="Shapiro H."/>
            <person name="Aerts A."/>
            <person name="Otillar R.P."/>
            <person name="Terry A.Y."/>
            <person name="Boore J.L."/>
            <person name="Grigoriev I.V."/>
            <person name="Lindberg D.R."/>
            <person name="Seaver E.C."/>
            <person name="Weisblat D.A."/>
            <person name="Putnam N.H."/>
            <person name="Rokhsar D.S."/>
        </authorList>
    </citation>
    <scope>NUCLEOTIDE SEQUENCE</scope>
</reference>
<sequence>LSGRLKEENVLLQRIPMISTDLPFNFKRPQFPSRLAFAITKPQSNLFMLLVYI</sequence>
<dbReference type="OrthoDB" id="6265497at2759"/>
<dbReference type="RefSeq" id="XP_009008885.1">
    <property type="nucleotide sequence ID" value="XM_009010637.1"/>
</dbReference>
<name>V3VKT8_HELRO</name>